<dbReference type="GO" id="GO:0046872">
    <property type="term" value="F:metal ion binding"/>
    <property type="evidence" value="ECO:0007669"/>
    <property type="project" value="UniProtKB-KW"/>
</dbReference>
<proteinExistence type="inferred from homology"/>
<keyword evidence="4" id="KW-1015">Disulfide bond</keyword>
<comment type="similarity">
    <text evidence="5">Belongs to the LECT2/MIM-1 family.</text>
</comment>
<accession>A0A674K7B5</accession>
<evidence type="ECO:0000256" key="2">
    <source>
        <dbReference type="ARBA" id="ARBA00022729"/>
    </source>
</evidence>
<reference evidence="6" key="2">
    <citation type="submission" date="2025-09" db="UniProtKB">
        <authorList>
            <consortium name="Ensembl"/>
        </authorList>
    </citation>
    <scope>IDENTIFICATION</scope>
</reference>
<evidence type="ECO:0000256" key="5">
    <source>
        <dbReference type="ARBA" id="ARBA00024361"/>
    </source>
</evidence>
<keyword evidence="2" id="KW-0732">Signal</keyword>
<dbReference type="AlphaFoldDB" id="A0A674K7B5"/>
<name>A0A674K7B5_9SAUR</name>
<dbReference type="Gene3D" id="2.70.70.10">
    <property type="entry name" value="Glucose Permease (Domain IIA)"/>
    <property type="match status" value="1"/>
</dbReference>
<sequence>PPSTQALQALSCAAGPWGMICAGNPSNKIRGCDRFGCGHYGTSIRHLGVDVICKDGSTVYAPFSGTIERRVNPNRRNNAINNGIQLRGSDRLHYKSIVHGKQKDVLDIQQKRNVYVSHSSHVSISLACWCL</sequence>
<dbReference type="Ensembl" id="ENSTMTT00000030573.1">
    <property type="protein sequence ID" value="ENSTMTP00000029495.1"/>
    <property type="gene ID" value="ENSTMTG00000021348.1"/>
</dbReference>
<dbReference type="GeneTree" id="ENSGT00390000015484"/>
<keyword evidence="3" id="KW-0862">Zinc</keyword>
<dbReference type="InterPro" id="IPR011055">
    <property type="entry name" value="Dup_hybrid_motif"/>
</dbReference>
<keyword evidence="7" id="KW-1185">Reference proteome</keyword>
<evidence type="ECO:0000313" key="6">
    <source>
        <dbReference type="Ensembl" id="ENSTMTP00000029495.1"/>
    </source>
</evidence>
<organism evidence="6 7">
    <name type="scientific">Terrapene triunguis</name>
    <name type="common">Three-toed box turtle</name>
    <dbReference type="NCBI Taxonomy" id="2587831"/>
    <lineage>
        <taxon>Eukaryota</taxon>
        <taxon>Metazoa</taxon>
        <taxon>Chordata</taxon>
        <taxon>Craniata</taxon>
        <taxon>Vertebrata</taxon>
        <taxon>Euteleostomi</taxon>
        <taxon>Archelosauria</taxon>
        <taxon>Testudinata</taxon>
        <taxon>Testudines</taxon>
        <taxon>Cryptodira</taxon>
        <taxon>Durocryptodira</taxon>
        <taxon>Testudinoidea</taxon>
        <taxon>Emydidae</taxon>
        <taxon>Terrapene</taxon>
    </lineage>
</organism>
<protein>
    <submittedName>
        <fullName evidence="6">Uncharacterized protein</fullName>
    </submittedName>
</protein>
<evidence type="ECO:0000256" key="1">
    <source>
        <dbReference type="ARBA" id="ARBA00022723"/>
    </source>
</evidence>
<evidence type="ECO:0000313" key="7">
    <source>
        <dbReference type="Proteomes" id="UP000472274"/>
    </source>
</evidence>
<evidence type="ECO:0000256" key="3">
    <source>
        <dbReference type="ARBA" id="ARBA00022833"/>
    </source>
</evidence>
<dbReference type="PANTHER" id="PTHR11329:SF0">
    <property type="entry name" value="LEUKOCYTE CELL-DERIVED CHEMOTAXIN-2"/>
    <property type="match status" value="1"/>
</dbReference>
<dbReference type="PANTHER" id="PTHR11329">
    <property type="entry name" value="LEUKOCYTE CELL-DERIVED CHEMOTAXIN 2"/>
    <property type="match status" value="1"/>
</dbReference>
<dbReference type="InterPro" id="IPR008663">
    <property type="entry name" value="LECT2"/>
</dbReference>
<reference evidence="6" key="1">
    <citation type="submission" date="2025-08" db="UniProtKB">
        <authorList>
            <consortium name="Ensembl"/>
        </authorList>
    </citation>
    <scope>IDENTIFICATION</scope>
</reference>
<evidence type="ECO:0000256" key="4">
    <source>
        <dbReference type="ARBA" id="ARBA00023157"/>
    </source>
</evidence>
<keyword evidence="1" id="KW-0479">Metal-binding</keyword>
<dbReference type="Proteomes" id="UP000472274">
    <property type="component" value="Unplaced"/>
</dbReference>